<dbReference type="InterPro" id="IPR007159">
    <property type="entry name" value="SpoVT-AbrB_dom"/>
</dbReference>
<dbReference type="GO" id="GO:0009295">
    <property type="term" value="C:nucleoid"/>
    <property type="evidence" value="ECO:0007669"/>
    <property type="project" value="UniProtKB-SubCell"/>
</dbReference>
<keyword evidence="6 7" id="KW-0804">Transcription</keyword>
<evidence type="ECO:0000313" key="9">
    <source>
        <dbReference type="EMBL" id="OGE26179.1"/>
    </source>
</evidence>
<gene>
    <name evidence="7" type="primary">mraZ</name>
    <name evidence="9" type="ORF">A3C26_01495</name>
</gene>
<comment type="caution">
    <text evidence="9">The sequence shown here is derived from an EMBL/GenBank/DDBJ whole genome shotgun (WGS) entry which is preliminary data.</text>
</comment>
<dbReference type="InterPro" id="IPR035644">
    <property type="entry name" value="MraZ_C"/>
</dbReference>
<dbReference type="InterPro" id="IPR035642">
    <property type="entry name" value="MraZ_N"/>
</dbReference>
<dbReference type="GO" id="GO:2000143">
    <property type="term" value="P:negative regulation of DNA-templated transcription initiation"/>
    <property type="evidence" value="ECO:0007669"/>
    <property type="project" value="TreeGrafter"/>
</dbReference>
<comment type="similarity">
    <text evidence="7">Belongs to the MraZ family.</text>
</comment>
<dbReference type="Gene3D" id="3.40.1550.20">
    <property type="entry name" value="Transcriptional regulator MraZ domain"/>
    <property type="match status" value="1"/>
</dbReference>
<dbReference type="Proteomes" id="UP000177042">
    <property type="component" value="Unassembled WGS sequence"/>
</dbReference>
<evidence type="ECO:0000256" key="7">
    <source>
        <dbReference type="HAMAP-Rule" id="MF_01008"/>
    </source>
</evidence>
<dbReference type="GO" id="GO:0005737">
    <property type="term" value="C:cytoplasm"/>
    <property type="evidence" value="ECO:0007669"/>
    <property type="project" value="UniProtKB-UniRule"/>
</dbReference>
<evidence type="ECO:0000259" key="8">
    <source>
        <dbReference type="PROSITE" id="PS51740"/>
    </source>
</evidence>
<organism evidence="9 10">
    <name type="scientific">Candidatus Daviesbacteria bacterium RIFCSPHIGHO2_02_FULL_39_12</name>
    <dbReference type="NCBI Taxonomy" id="1797770"/>
    <lineage>
        <taxon>Bacteria</taxon>
        <taxon>Candidatus Daviesiibacteriota</taxon>
    </lineage>
</organism>
<dbReference type="PROSITE" id="PS51740">
    <property type="entry name" value="SPOVT_ABRB"/>
    <property type="match status" value="1"/>
</dbReference>
<dbReference type="PANTHER" id="PTHR34701">
    <property type="entry name" value="TRANSCRIPTIONAL REGULATOR MRAZ"/>
    <property type="match status" value="1"/>
</dbReference>
<evidence type="ECO:0000256" key="5">
    <source>
        <dbReference type="ARBA" id="ARBA00023125"/>
    </source>
</evidence>
<evidence type="ECO:0000256" key="3">
    <source>
        <dbReference type="ARBA" id="ARBA00022737"/>
    </source>
</evidence>
<evidence type="ECO:0000256" key="2">
    <source>
        <dbReference type="ARBA" id="ARBA00022490"/>
    </source>
</evidence>
<comment type="subunit">
    <text evidence="7">Forms oligomers.</text>
</comment>
<reference evidence="9 10" key="1">
    <citation type="journal article" date="2016" name="Nat. Commun.">
        <title>Thousands of microbial genomes shed light on interconnected biogeochemical processes in an aquifer system.</title>
        <authorList>
            <person name="Anantharaman K."/>
            <person name="Brown C.T."/>
            <person name="Hug L.A."/>
            <person name="Sharon I."/>
            <person name="Castelle C.J."/>
            <person name="Probst A.J."/>
            <person name="Thomas B.C."/>
            <person name="Singh A."/>
            <person name="Wilkins M.J."/>
            <person name="Karaoz U."/>
            <person name="Brodie E.L."/>
            <person name="Williams K.H."/>
            <person name="Hubbard S.S."/>
            <person name="Banfield J.F."/>
        </authorList>
    </citation>
    <scope>NUCLEOTIDE SEQUENCE [LARGE SCALE GENOMIC DNA]</scope>
</reference>
<evidence type="ECO:0000256" key="4">
    <source>
        <dbReference type="ARBA" id="ARBA00023015"/>
    </source>
</evidence>
<dbReference type="PANTHER" id="PTHR34701:SF1">
    <property type="entry name" value="TRANSCRIPTIONAL REGULATOR MRAZ"/>
    <property type="match status" value="1"/>
</dbReference>
<evidence type="ECO:0000313" key="10">
    <source>
        <dbReference type="Proteomes" id="UP000177042"/>
    </source>
</evidence>
<accession>A0A1F5JC58</accession>
<comment type="subcellular location">
    <subcellularLocation>
        <location evidence="7">Cytoplasm</location>
        <location evidence="7">Nucleoid</location>
    </subcellularLocation>
</comment>
<dbReference type="InterPro" id="IPR038619">
    <property type="entry name" value="MraZ_sf"/>
</dbReference>
<dbReference type="SUPFAM" id="SSF89447">
    <property type="entry name" value="AbrB/MazE/MraZ-like"/>
    <property type="match status" value="1"/>
</dbReference>
<dbReference type="AlphaFoldDB" id="A0A1F5JC58"/>
<dbReference type="CDD" id="cd16321">
    <property type="entry name" value="MraZ_C"/>
    <property type="match status" value="1"/>
</dbReference>
<evidence type="ECO:0000256" key="1">
    <source>
        <dbReference type="ARBA" id="ARBA00013860"/>
    </source>
</evidence>
<name>A0A1F5JC58_9BACT</name>
<protein>
    <recommendedName>
        <fullName evidence="1 7">Transcriptional regulator MraZ</fullName>
    </recommendedName>
</protein>
<proteinExistence type="inferred from homology"/>
<dbReference type="Pfam" id="PF02381">
    <property type="entry name" value="MraZ"/>
    <property type="match status" value="2"/>
</dbReference>
<dbReference type="GO" id="GO:0000976">
    <property type="term" value="F:transcription cis-regulatory region binding"/>
    <property type="evidence" value="ECO:0007669"/>
    <property type="project" value="TreeGrafter"/>
</dbReference>
<keyword evidence="2 7" id="KW-0963">Cytoplasm</keyword>
<keyword evidence="3" id="KW-0677">Repeat</keyword>
<evidence type="ECO:0000256" key="6">
    <source>
        <dbReference type="ARBA" id="ARBA00023163"/>
    </source>
</evidence>
<dbReference type="CDD" id="cd16320">
    <property type="entry name" value="MraZ_N"/>
    <property type="match status" value="1"/>
</dbReference>
<keyword evidence="4 7" id="KW-0805">Transcription regulation</keyword>
<dbReference type="HAMAP" id="MF_01008">
    <property type="entry name" value="MraZ"/>
    <property type="match status" value="1"/>
</dbReference>
<dbReference type="InterPro" id="IPR020603">
    <property type="entry name" value="MraZ_dom"/>
</dbReference>
<dbReference type="InterPro" id="IPR003444">
    <property type="entry name" value="MraZ"/>
</dbReference>
<dbReference type="InterPro" id="IPR037914">
    <property type="entry name" value="SpoVT-AbrB_sf"/>
</dbReference>
<feature type="domain" description="SpoVT-AbrB" evidence="8">
    <location>
        <begin position="78"/>
        <end position="121"/>
    </location>
</feature>
<keyword evidence="5 7" id="KW-0238">DNA-binding</keyword>
<dbReference type="GO" id="GO:0003700">
    <property type="term" value="F:DNA-binding transcription factor activity"/>
    <property type="evidence" value="ECO:0007669"/>
    <property type="project" value="UniProtKB-UniRule"/>
</dbReference>
<sequence>MFLGSFKTYFSGKNRLILPRRFRKELGNEDKFYILLGENGEIWGFDPENWLKLTESILKVPLSMEKGRVKRLMFFPKAEECVLDGQGRFILPQEFMENLNFKKEVFILGAGDHFEVWDLNLWGKQKARLEK</sequence>
<dbReference type="EMBL" id="MFCX01000015">
    <property type="protein sequence ID" value="OGE26179.1"/>
    <property type="molecule type" value="Genomic_DNA"/>
</dbReference>